<dbReference type="SUPFAM" id="SSF48452">
    <property type="entry name" value="TPR-like"/>
    <property type="match status" value="2"/>
</dbReference>
<dbReference type="EMBL" id="QAOK01000002">
    <property type="protein sequence ID" value="PTQ83187.1"/>
    <property type="molecule type" value="Genomic_DNA"/>
</dbReference>
<evidence type="ECO:0008006" key="4">
    <source>
        <dbReference type="Google" id="ProtNLM"/>
    </source>
</evidence>
<name>A0A2T5IH75_9PROT</name>
<proteinExistence type="predicted"/>
<dbReference type="PANTHER" id="PTHR45588:SF1">
    <property type="entry name" value="WW DOMAIN-CONTAINING PROTEIN"/>
    <property type="match status" value="1"/>
</dbReference>
<protein>
    <recommendedName>
        <fullName evidence="4">Tetratricopeptide repeat protein</fullName>
    </recommendedName>
</protein>
<dbReference type="Gene3D" id="1.25.40.10">
    <property type="entry name" value="Tetratricopeptide repeat domain"/>
    <property type="match status" value="2"/>
</dbReference>
<evidence type="ECO:0000313" key="3">
    <source>
        <dbReference type="Proteomes" id="UP000244152"/>
    </source>
</evidence>
<accession>A0A2T5IH75</accession>
<dbReference type="Proteomes" id="UP000244152">
    <property type="component" value="Unassembled WGS sequence"/>
</dbReference>
<dbReference type="InterPro" id="IPR011990">
    <property type="entry name" value="TPR-like_helical_dom_sf"/>
</dbReference>
<keyword evidence="1" id="KW-0732">Signal</keyword>
<dbReference type="InterPro" id="IPR019734">
    <property type="entry name" value="TPR_rpt"/>
</dbReference>
<dbReference type="SMART" id="SM00028">
    <property type="entry name" value="TPR"/>
    <property type="match status" value="3"/>
</dbReference>
<dbReference type="PANTHER" id="PTHR45588">
    <property type="entry name" value="TPR DOMAIN-CONTAINING PROTEIN"/>
    <property type="match status" value="1"/>
</dbReference>
<evidence type="ECO:0000256" key="1">
    <source>
        <dbReference type="SAM" id="SignalP"/>
    </source>
</evidence>
<feature type="chain" id="PRO_5015505865" description="Tetratricopeptide repeat protein" evidence="1">
    <location>
        <begin position="34"/>
        <end position="545"/>
    </location>
</feature>
<dbReference type="AlphaFoldDB" id="A0A2T5IH75"/>
<feature type="signal peptide" evidence="1">
    <location>
        <begin position="1"/>
        <end position="33"/>
    </location>
</feature>
<evidence type="ECO:0000313" key="2">
    <source>
        <dbReference type="EMBL" id="PTQ83187.1"/>
    </source>
</evidence>
<gene>
    <name evidence="2" type="ORF">C8R21_102191</name>
</gene>
<sequence>MIPKAAGIKFMRKSATVLVSTLLALALTQVARADDEGSHKPRIGDVHFKVECNAAAQARFNVAMAYYHSFQWQRAIATADDVLKADPTCGMAHWVKALATLDNSFAWPVTLSEKAMTEGPILLDAARKAGLKTQRERDYVDALEIFFKGLNNANYRERADAFEKAMAQLAQRNPEDSEATVLYALILSRNFDPTDKTYSNQLHAAKLLEPIFAREPNHPGVAHYLIHSYDYPPLAKSGIHAARKYAKIAPDAPHALHMPSHIFTLTGLWQESIDTNRRAAATADDSITHDGHHASDYMVYAHLQLGQDLAAQKVMEQEQARHGIDMLGVAYPYAAIPARIALERGAWQEAANLPLYSRDTYPWKKYPQAEAVNAFARGIGSAMSGEPAKANLEAKRLIELRDAAAAMKLNYWADQIDIQAEVVRGLAAFAQDKRDEGIAILRRAAEREDASAKNVVTPGAIVPAREMLATTLERDHKPADALAEFEKVLEQQPNRYRALAGAAQNAKRAGNEQKAVHYSEQLVELTKHADGPRSEIVEAKRILGR</sequence>
<organism evidence="2 3">
    <name type="scientific">Nitrosospira multiformis</name>
    <dbReference type="NCBI Taxonomy" id="1231"/>
    <lineage>
        <taxon>Bacteria</taxon>
        <taxon>Pseudomonadati</taxon>
        <taxon>Pseudomonadota</taxon>
        <taxon>Betaproteobacteria</taxon>
        <taxon>Nitrosomonadales</taxon>
        <taxon>Nitrosomonadaceae</taxon>
        <taxon>Nitrosospira</taxon>
    </lineage>
</organism>
<reference evidence="2 3" key="1">
    <citation type="submission" date="2018-04" db="EMBL/GenBank/DDBJ databases">
        <title>Active sludge and wastewater microbial communities from Klosterneuburg, Austria.</title>
        <authorList>
            <person name="Wagner M."/>
        </authorList>
    </citation>
    <scope>NUCLEOTIDE SEQUENCE [LARGE SCALE GENOMIC DNA]</scope>
    <source>
        <strain evidence="2 3">Nl12</strain>
    </source>
</reference>
<comment type="caution">
    <text evidence="2">The sequence shown here is derived from an EMBL/GenBank/DDBJ whole genome shotgun (WGS) entry which is preliminary data.</text>
</comment>